<evidence type="ECO:0000313" key="3">
    <source>
        <dbReference type="Proteomes" id="UP001302812"/>
    </source>
</evidence>
<dbReference type="AlphaFoldDB" id="A0AAN6TJH4"/>
<organism evidence="2 3">
    <name type="scientific">Canariomyces notabilis</name>
    <dbReference type="NCBI Taxonomy" id="2074819"/>
    <lineage>
        <taxon>Eukaryota</taxon>
        <taxon>Fungi</taxon>
        <taxon>Dikarya</taxon>
        <taxon>Ascomycota</taxon>
        <taxon>Pezizomycotina</taxon>
        <taxon>Sordariomycetes</taxon>
        <taxon>Sordariomycetidae</taxon>
        <taxon>Sordariales</taxon>
        <taxon>Chaetomiaceae</taxon>
        <taxon>Canariomyces</taxon>
    </lineage>
</organism>
<accession>A0AAN6TJH4</accession>
<evidence type="ECO:0000313" key="2">
    <source>
        <dbReference type="EMBL" id="KAK4115608.1"/>
    </source>
</evidence>
<feature type="region of interest" description="Disordered" evidence="1">
    <location>
        <begin position="34"/>
        <end position="65"/>
    </location>
</feature>
<dbReference type="EMBL" id="MU853334">
    <property type="protein sequence ID" value="KAK4115608.1"/>
    <property type="molecule type" value="Genomic_DNA"/>
</dbReference>
<keyword evidence="3" id="KW-1185">Reference proteome</keyword>
<comment type="caution">
    <text evidence="2">The sequence shown here is derived from an EMBL/GenBank/DDBJ whole genome shotgun (WGS) entry which is preliminary data.</text>
</comment>
<sequence>MLGLAPESSALASGGCALGVVSHRWETVLLAGKRERQQEEADRERLALPKREHFSGIDQSGPPKLVVPCRSARISRADSNA</sequence>
<reference evidence="2" key="2">
    <citation type="submission" date="2023-05" db="EMBL/GenBank/DDBJ databases">
        <authorList>
            <consortium name="Lawrence Berkeley National Laboratory"/>
            <person name="Steindorff A."/>
            <person name="Hensen N."/>
            <person name="Bonometti L."/>
            <person name="Westerberg I."/>
            <person name="Brannstrom I.O."/>
            <person name="Guillou S."/>
            <person name="Cros-Aarteil S."/>
            <person name="Calhoun S."/>
            <person name="Haridas S."/>
            <person name="Kuo A."/>
            <person name="Mondo S."/>
            <person name="Pangilinan J."/>
            <person name="Riley R."/>
            <person name="Labutti K."/>
            <person name="Andreopoulos B."/>
            <person name="Lipzen A."/>
            <person name="Chen C."/>
            <person name="Yanf M."/>
            <person name="Daum C."/>
            <person name="Ng V."/>
            <person name="Clum A."/>
            <person name="Ohm R."/>
            <person name="Martin F."/>
            <person name="Silar P."/>
            <person name="Natvig D."/>
            <person name="Lalanne C."/>
            <person name="Gautier V."/>
            <person name="Ament-Velasquez S.L."/>
            <person name="Kruys A."/>
            <person name="Hutchinson M.I."/>
            <person name="Powell A.J."/>
            <person name="Barry K."/>
            <person name="Miller A.N."/>
            <person name="Grigoriev I.V."/>
            <person name="Debuchy R."/>
            <person name="Gladieux P."/>
            <person name="Thoren M.H."/>
            <person name="Johannesson H."/>
        </authorList>
    </citation>
    <scope>NUCLEOTIDE SEQUENCE</scope>
    <source>
        <strain evidence="2">CBS 508.74</strain>
    </source>
</reference>
<proteinExistence type="predicted"/>
<dbReference type="RefSeq" id="XP_064673178.1">
    <property type="nucleotide sequence ID" value="XM_064814454.1"/>
</dbReference>
<name>A0AAN6TJH4_9PEZI</name>
<dbReference type="Proteomes" id="UP001302812">
    <property type="component" value="Unassembled WGS sequence"/>
</dbReference>
<evidence type="ECO:0000256" key="1">
    <source>
        <dbReference type="SAM" id="MobiDB-lite"/>
    </source>
</evidence>
<dbReference type="GeneID" id="89938579"/>
<reference evidence="2" key="1">
    <citation type="journal article" date="2023" name="Mol. Phylogenet. Evol.">
        <title>Genome-scale phylogeny and comparative genomics of the fungal order Sordariales.</title>
        <authorList>
            <person name="Hensen N."/>
            <person name="Bonometti L."/>
            <person name="Westerberg I."/>
            <person name="Brannstrom I.O."/>
            <person name="Guillou S."/>
            <person name="Cros-Aarteil S."/>
            <person name="Calhoun S."/>
            <person name="Haridas S."/>
            <person name="Kuo A."/>
            <person name="Mondo S."/>
            <person name="Pangilinan J."/>
            <person name="Riley R."/>
            <person name="LaButti K."/>
            <person name="Andreopoulos B."/>
            <person name="Lipzen A."/>
            <person name="Chen C."/>
            <person name="Yan M."/>
            <person name="Daum C."/>
            <person name="Ng V."/>
            <person name="Clum A."/>
            <person name="Steindorff A."/>
            <person name="Ohm R.A."/>
            <person name="Martin F."/>
            <person name="Silar P."/>
            <person name="Natvig D.O."/>
            <person name="Lalanne C."/>
            <person name="Gautier V."/>
            <person name="Ament-Velasquez S.L."/>
            <person name="Kruys A."/>
            <person name="Hutchinson M.I."/>
            <person name="Powell A.J."/>
            <person name="Barry K."/>
            <person name="Miller A.N."/>
            <person name="Grigoriev I.V."/>
            <person name="Debuchy R."/>
            <person name="Gladieux P."/>
            <person name="Hiltunen Thoren M."/>
            <person name="Johannesson H."/>
        </authorList>
    </citation>
    <scope>NUCLEOTIDE SEQUENCE</scope>
    <source>
        <strain evidence="2">CBS 508.74</strain>
    </source>
</reference>
<gene>
    <name evidence="2" type="ORF">N656DRAFT_775524</name>
</gene>
<protein>
    <submittedName>
        <fullName evidence="2">Uncharacterized protein</fullName>
    </submittedName>
</protein>
<feature type="compositionally biased region" description="Basic and acidic residues" evidence="1">
    <location>
        <begin position="34"/>
        <end position="55"/>
    </location>
</feature>